<feature type="chain" id="PRO_5045590739" description="Apple domain-containing protein" evidence="2">
    <location>
        <begin position="23"/>
        <end position="701"/>
    </location>
</feature>
<dbReference type="PANTHER" id="PTHR36220">
    <property type="entry name" value="UNNAMED PRODUCT"/>
    <property type="match status" value="1"/>
</dbReference>
<dbReference type="Proteomes" id="UP001189429">
    <property type="component" value="Unassembled WGS sequence"/>
</dbReference>
<comment type="caution">
    <text evidence="3">The sequence shown here is derived from an EMBL/GenBank/DDBJ whole genome shotgun (WGS) entry which is preliminary data.</text>
</comment>
<sequence>MTQKAPARACLLIPLLAHGVFGTTAAAEVDLQEDTVLLQLGTDAASFDLARVSSLKGVSTVTSTVLPVNTSQQTGRRQVEAADHMVKGAFWNQVGQDIDGEASGDRSGEVVSLSSDGSRVAIGARYNDGATELDSGHVRVFVLSGNTWSQLGQDIDGEASGDYSGVVSLSSDGSRVAIGAATNDGAGLNFGHVRVFGLSGNTWSQLGQDIDGEAFDDNSGFSVSLSSDGSRVAIGAIFNDGAGSNSGHVRVFGLSGNTWSQLGQDIDGEASGDRSGLAVSLSSDGSRVAIAAFLQRRCWVGFWSRSRLRVFANAGTYAGAFASADGRTIGFANASTDARADVGTDLSCSRGSPPDKYARGAFSSGDRSGVSVSLSSDGSRVAIGAFFNDGAGLDSGHVRVFASSPTPAPTPVPSPAPTAAPSASPTPAPTPAPTSVYATFEGGCRTQSGGLGTFTVESLEYGDCQSACTSDPTCVAYEHNGVGTTCELHTEAITHGKGPNANGVVCYVKQAPAASATGDPHLQNIHGERFDLMRPGNAVLIQIPRGQPFEKSWLTVEADARRLGSQCADMYFQSLNITGKAPAWFGLPLTGAWADKVRAGGLTFTAGGSRDETLQAAQGWTRFGPLKLKVVHGSTSQGIAYLNFYVKHMREAGAAVGGLLGEDDYTEAATPEEGCLKSMSLEKKAISNSDVGRTEAIASLA</sequence>
<keyword evidence="4" id="KW-1185">Reference proteome</keyword>
<protein>
    <recommendedName>
        <fullName evidence="5">Apple domain-containing protein</fullName>
    </recommendedName>
</protein>
<dbReference type="PANTHER" id="PTHR36220:SF1">
    <property type="entry name" value="GAMMA TUBULIN COMPLEX COMPONENT C-TERMINAL DOMAIN-CONTAINING PROTEIN"/>
    <property type="match status" value="1"/>
</dbReference>
<feature type="compositionally biased region" description="Pro residues" evidence="1">
    <location>
        <begin position="406"/>
        <end position="432"/>
    </location>
</feature>
<feature type="signal peptide" evidence="2">
    <location>
        <begin position="1"/>
        <end position="22"/>
    </location>
</feature>
<proteinExistence type="predicted"/>
<dbReference type="EMBL" id="CAUYUJ010020373">
    <property type="protein sequence ID" value="CAK0897707.1"/>
    <property type="molecule type" value="Genomic_DNA"/>
</dbReference>
<evidence type="ECO:0000313" key="4">
    <source>
        <dbReference type="Proteomes" id="UP001189429"/>
    </source>
</evidence>
<keyword evidence="2" id="KW-0732">Signal</keyword>
<gene>
    <name evidence="3" type="ORF">PCOR1329_LOCUS75802</name>
</gene>
<evidence type="ECO:0000256" key="2">
    <source>
        <dbReference type="SAM" id="SignalP"/>
    </source>
</evidence>
<reference evidence="3" key="1">
    <citation type="submission" date="2023-10" db="EMBL/GenBank/DDBJ databases">
        <authorList>
            <person name="Chen Y."/>
            <person name="Shah S."/>
            <person name="Dougan E. K."/>
            <person name="Thang M."/>
            <person name="Chan C."/>
        </authorList>
    </citation>
    <scope>NUCLEOTIDE SEQUENCE [LARGE SCALE GENOMIC DNA]</scope>
</reference>
<dbReference type="InterPro" id="IPR011043">
    <property type="entry name" value="Gal_Oxase/kelch_b-propeller"/>
</dbReference>
<dbReference type="SUPFAM" id="SSF50965">
    <property type="entry name" value="Galactose oxidase, central domain"/>
    <property type="match status" value="1"/>
</dbReference>
<accession>A0ABN9XDL8</accession>
<evidence type="ECO:0000256" key="1">
    <source>
        <dbReference type="SAM" id="MobiDB-lite"/>
    </source>
</evidence>
<evidence type="ECO:0000313" key="3">
    <source>
        <dbReference type="EMBL" id="CAK0897707.1"/>
    </source>
</evidence>
<organism evidence="3 4">
    <name type="scientific">Prorocentrum cordatum</name>
    <dbReference type="NCBI Taxonomy" id="2364126"/>
    <lineage>
        <taxon>Eukaryota</taxon>
        <taxon>Sar</taxon>
        <taxon>Alveolata</taxon>
        <taxon>Dinophyceae</taxon>
        <taxon>Prorocentrales</taxon>
        <taxon>Prorocentraceae</taxon>
        <taxon>Prorocentrum</taxon>
    </lineage>
</organism>
<evidence type="ECO:0008006" key="5">
    <source>
        <dbReference type="Google" id="ProtNLM"/>
    </source>
</evidence>
<name>A0ABN9XDL8_9DINO</name>
<feature type="region of interest" description="Disordered" evidence="1">
    <location>
        <begin position="402"/>
        <end position="433"/>
    </location>
</feature>